<evidence type="ECO:0000256" key="1">
    <source>
        <dbReference type="SAM" id="MobiDB-lite"/>
    </source>
</evidence>
<organism evidence="3 4">
    <name type="scientific">Trichoderma longibrachiatum ATCC 18648</name>
    <dbReference type="NCBI Taxonomy" id="983965"/>
    <lineage>
        <taxon>Eukaryota</taxon>
        <taxon>Fungi</taxon>
        <taxon>Dikarya</taxon>
        <taxon>Ascomycota</taxon>
        <taxon>Pezizomycotina</taxon>
        <taxon>Sordariomycetes</taxon>
        <taxon>Hypocreomycetidae</taxon>
        <taxon>Hypocreales</taxon>
        <taxon>Hypocreaceae</taxon>
        <taxon>Trichoderma</taxon>
    </lineage>
</organism>
<feature type="signal peptide" evidence="2">
    <location>
        <begin position="1"/>
        <end position="28"/>
    </location>
</feature>
<sequence>MPPFLSSQFPCFLLLLIVGFALKRVRHAYTAPTPCQHPGDDLFAQTGSSQRRPSALSSLPPLAAQPYLPRVCPWSDCRLHGRIEHGQLDIIHNAKGAEAGAWRLF</sequence>
<gene>
    <name evidence="3" type="ORF">M440DRAFT_1398237</name>
</gene>
<feature type="chain" id="PRO_5015431553" description="Secreted protein" evidence="2">
    <location>
        <begin position="29"/>
        <end position="105"/>
    </location>
</feature>
<feature type="compositionally biased region" description="Low complexity" evidence="1">
    <location>
        <begin position="48"/>
        <end position="60"/>
    </location>
</feature>
<dbReference type="AlphaFoldDB" id="A0A2T4CBL9"/>
<proteinExistence type="predicted"/>
<feature type="region of interest" description="Disordered" evidence="1">
    <location>
        <begin position="37"/>
        <end position="60"/>
    </location>
</feature>
<reference evidence="3 4" key="1">
    <citation type="submission" date="2016-07" db="EMBL/GenBank/DDBJ databases">
        <title>Multiple horizontal gene transfer events from other fungi enriched the ability of initially mycotrophic Trichoderma (Ascomycota) to feed on dead plant biomass.</title>
        <authorList>
            <consortium name="DOE Joint Genome Institute"/>
            <person name="Aerts A."/>
            <person name="Atanasova L."/>
            <person name="Chenthamara K."/>
            <person name="Zhang J."/>
            <person name="Grujic M."/>
            <person name="Henrissat B."/>
            <person name="Kuo A."/>
            <person name="Salamov A."/>
            <person name="Lipzen A."/>
            <person name="Labutti K."/>
            <person name="Barry K."/>
            <person name="Miao Y."/>
            <person name="Rahimi M.J."/>
            <person name="Shen Q."/>
            <person name="Grigoriev I.V."/>
            <person name="Kubicek C.P."/>
            <person name="Druzhinina I.S."/>
        </authorList>
    </citation>
    <scope>NUCLEOTIDE SEQUENCE [LARGE SCALE GENOMIC DNA]</scope>
    <source>
        <strain evidence="3 4">ATCC 18648</strain>
    </source>
</reference>
<dbReference type="Proteomes" id="UP000240760">
    <property type="component" value="Unassembled WGS sequence"/>
</dbReference>
<name>A0A2T4CBL9_TRILO</name>
<accession>A0A2T4CBL9</accession>
<evidence type="ECO:0000313" key="3">
    <source>
        <dbReference type="EMBL" id="PTB78967.1"/>
    </source>
</evidence>
<keyword evidence="2" id="KW-0732">Signal</keyword>
<evidence type="ECO:0000313" key="4">
    <source>
        <dbReference type="Proteomes" id="UP000240760"/>
    </source>
</evidence>
<protein>
    <recommendedName>
        <fullName evidence="5">Secreted protein</fullName>
    </recommendedName>
</protein>
<evidence type="ECO:0000256" key="2">
    <source>
        <dbReference type="SAM" id="SignalP"/>
    </source>
</evidence>
<evidence type="ECO:0008006" key="5">
    <source>
        <dbReference type="Google" id="ProtNLM"/>
    </source>
</evidence>
<dbReference type="EMBL" id="KZ679128">
    <property type="protein sequence ID" value="PTB78967.1"/>
    <property type="molecule type" value="Genomic_DNA"/>
</dbReference>
<keyword evidence="4" id="KW-1185">Reference proteome</keyword>